<evidence type="ECO:0000256" key="5">
    <source>
        <dbReference type="ARBA" id="ARBA00023136"/>
    </source>
</evidence>
<evidence type="ECO:0000313" key="8">
    <source>
        <dbReference type="Proteomes" id="UP001497512"/>
    </source>
</evidence>
<evidence type="ECO:0000256" key="4">
    <source>
        <dbReference type="ARBA" id="ARBA00022989"/>
    </source>
</evidence>
<accession>A0ABP0TJI6</accession>
<feature type="transmembrane region" description="Helical" evidence="6">
    <location>
        <begin position="307"/>
        <end position="330"/>
    </location>
</feature>
<comment type="subcellular location">
    <subcellularLocation>
        <location evidence="1">Membrane</location>
        <topology evidence="1">Multi-pass membrane protein</topology>
    </subcellularLocation>
</comment>
<keyword evidence="4 6" id="KW-1133">Transmembrane helix</keyword>
<feature type="transmembrane region" description="Helical" evidence="6">
    <location>
        <begin position="161"/>
        <end position="180"/>
    </location>
</feature>
<dbReference type="InterPro" id="IPR002794">
    <property type="entry name" value="DUF92_TMEM19"/>
</dbReference>
<reference evidence="7" key="1">
    <citation type="submission" date="2024-02" db="EMBL/GenBank/DDBJ databases">
        <authorList>
            <consortium name="ELIXIR-Norway"/>
            <consortium name="Elixir Norway"/>
        </authorList>
    </citation>
    <scope>NUCLEOTIDE SEQUENCE</scope>
</reference>
<evidence type="ECO:0000256" key="3">
    <source>
        <dbReference type="ARBA" id="ARBA00022692"/>
    </source>
</evidence>
<evidence type="ECO:0000256" key="1">
    <source>
        <dbReference type="ARBA" id="ARBA00004141"/>
    </source>
</evidence>
<dbReference type="PANTHER" id="PTHR13353">
    <property type="entry name" value="TRANSMEMBRANE PROTEIN 19"/>
    <property type="match status" value="1"/>
</dbReference>
<name>A0ABP0TJI6_9BRYO</name>
<dbReference type="PANTHER" id="PTHR13353:SF5">
    <property type="entry name" value="TRANSMEMBRANE PROTEIN 19"/>
    <property type="match status" value="1"/>
</dbReference>
<sequence length="365" mass="38454">MGAGSQSLLLRCSCLQTKAASSSPVVSHLFVKSSGAMTSRGHELRMRTDKKLLLLQFLQEGKSGNVTSWVRQSVKTMKKEKKEKKKLGLIMADVGFLSSSSQGVKSVVEGLKWAFQAVPSWESAAIATCTVFVCGAPVLLAGLSVPGFFSAFLLGLLTWRAIGYQGFWIVSLYFVLGTLATKVKVKQKEAAGIAEKKSGRRGPGSVLGSGAAGVLCASAAIARVGGLEWEALWHLGFLASFCTKLSDTISSEIGKAYGKTTYLVTTMSIVPRGTEGAVSLEGTLAGLLASVILSAVAYALKMTDQTGAIICVVAAQIANLCESFIGAALQGRKGYEWITNDIANIANIMIGATLAILIRRLTVGM</sequence>
<keyword evidence="5 6" id="KW-0472">Membrane</keyword>
<keyword evidence="3 6" id="KW-0812">Transmembrane</keyword>
<protein>
    <submittedName>
        <fullName evidence="7">Uncharacterized protein</fullName>
    </submittedName>
</protein>
<dbReference type="Pfam" id="PF01940">
    <property type="entry name" value="DUF92"/>
    <property type="match status" value="1"/>
</dbReference>
<feature type="transmembrane region" description="Helical" evidence="6">
    <location>
        <begin position="342"/>
        <end position="361"/>
    </location>
</feature>
<feature type="transmembrane region" description="Helical" evidence="6">
    <location>
        <begin position="124"/>
        <end position="149"/>
    </location>
</feature>
<dbReference type="Proteomes" id="UP001497512">
    <property type="component" value="Chromosome 11"/>
</dbReference>
<evidence type="ECO:0000256" key="2">
    <source>
        <dbReference type="ARBA" id="ARBA00009012"/>
    </source>
</evidence>
<feature type="transmembrane region" description="Helical" evidence="6">
    <location>
        <begin position="282"/>
        <end position="300"/>
    </location>
</feature>
<evidence type="ECO:0000313" key="7">
    <source>
        <dbReference type="EMBL" id="CAK9197678.1"/>
    </source>
</evidence>
<gene>
    <name evidence="7" type="ORF">CSSPTR1EN2_LOCUS4094</name>
</gene>
<dbReference type="EMBL" id="OZ019903">
    <property type="protein sequence ID" value="CAK9197678.1"/>
    <property type="molecule type" value="Genomic_DNA"/>
</dbReference>
<comment type="similarity">
    <text evidence="2">Belongs to the TMEM19 family.</text>
</comment>
<organism evidence="7 8">
    <name type="scientific">Sphagnum troendelagicum</name>
    <dbReference type="NCBI Taxonomy" id="128251"/>
    <lineage>
        <taxon>Eukaryota</taxon>
        <taxon>Viridiplantae</taxon>
        <taxon>Streptophyta</taxon>
        <taxon>Embryophyta</taxon>
        <taxon>Bryophyta</taxon>
        <taxon>Sphagnophytina</taxon>
        <taxon>Sphagnopsida</taxon>
        <taxon>Sphagnales</taxon>
        <taxon>Sphagnaceae</taxon>
        <taxon>Sphagnum</taxon>
    </lineage>
</organism>
<proteinExistence type="inferred from homology"/>
<evidence type="ECO:0000256" key="6">
    <source>
        <dbReference type="SAM" id="Phobius"/>
    </source>
</evidence>
<keyword evidence="8" id="KW-1185">Reference proteome</keyword>